<protein>
    <submittedName>
        <fullName evidence="1">HDC14396</fullName>
    </submittedName>
</protein>
<reference evidence="1" key="1">
    <citation type="journal article" date="2003" name="Genome Biol.">
        <title>An integrated gene annotation and transcriptional profiling approach towards the full gene content of the Drosophila genome.</title>
        <authorList>
            <person name="Hild M."/>
            <person name="Beckmann B."/>
            <person name="Haas S.A."/>
            <person name="Koch B."/>
            <person name="Solovyev V."/>
            <person name="Busold C."/>
            <person name="Fellenberg K."/>
            <person name="Boutros M."/>
            <person name="Vingron M."/>
            <person name="Sauer F."/>
            <person name="Hoheisel J.D."/>
            <person name="Paro R."/>
        </authorList>
    </citation>
    <scope>NUCLEOTIDE SEQUENCE</scope>
</reference>
<proteinExistence type="predicted"/>
<accession>Q6IJR3</accession>
<dbReference type="EMBL" id="BK002653">
    <property type="protein sequence ID" value="DAA04159.1"/>
    <property type="molecule type" value="Genomic_DNA"/>
</dbReference>
<dbReference type="AlphaFoldDB" id="Q6IJR3"/>
<name>Q6IJR3_DROME</name>
<organism evidence="1">
    <name type="scientific">Drosophila melanogaster</name>
    <name type="common">Fruit fly</name>
    <dbReference type="NCBI Taxonomy" id="7227"/>
    <lineage>
        <taxon>Eukaryota</taxon>
        <taxon>Metazoa</taxon>
        <taxon>Ecdysozoa</taxon>
        <taxon>Arthropoda</taxon>
        <taxon>Hexapoda</taxon>
        <taxon>Insecta</taxon>
        <taxon>Pterygota</taxon>
        <taxon>Neoptera</taxon>
        <taxon>Endopterygota</taxon>
        <taxon>Diptera</taxon>
        <taxon>Brachycera</taxon>
        <taxon>Muscomorpha</taxon>
        <taxon>Ephydroidea</taxon>
        <taxon>Drosophilidae</taxon>
        <taxon>Drosophila</taxon>
        <taxon>Sophophora</taxon>
    </lineage>
</organism>
<gene>
    <name evidence="1" type="ORF">HDC14396</name>
</gene>
<sequence length="119" mass="12927">MAQLEQQMPCDATSINVRNPSLSMCTPWLNQFYNFYVNPSPALLLSSVVVADEEYKKPCNITGDNGEMAMTAQHSSSNNVTVAMAKLLPLLLLLLLHLKCWEMMHLIEAEDVGGGGGGG</sequence>
<evidence type="ECO:0000313" key="1">
    <source>
        <dbReference type="EMBL" id="DAA04159.1"/>
    </source>
</evidence>